<accession>A0A0G4L0T4</accession>
<feature type="compositionally biased region" description="Low complexity" evidence="1">
    <location>
        <begin position="51"/>
        <end position="67"/>
    </location>
</feature>
<feature type="region of interest" description="Disordered" evidence="1">
    <location>
        <begin position="1"/>
        <end position="84"/>
    </location>
</feature>
<dbReference type="InterPro" id="IPR056136">
    <property type="entry name" value="DUF7719"/>
</dbReference>
<organism evidence="4 5">
    <name type="scientific">Verticillium longisporum</name>
    <name type="common">Verticillium dahliae var. longisporum</name>
    <dbReference type="NCBI Taxonomy" id="100787"/>
    <lineage>
        <taxon>Eukaryota</taxon>
        <taxon>Fungi</taxon>
        <taxon>Dikarya</taxon>
        <taxon>Ascomycota</taxon>
        <taxon>Pezizomycotina</taxon>
        <taxon>Sordariomycetes</taxon>
        <taxon>Hypocreomycetidae</taxon>
        <taxon>Glomerellales</taxon>
        <taxon>Plectosphaerellaceae</taxon>
        <taxon>Verticillium</taxon>
    </lineage>
</organism>
<feature type="transmembrane region" description="Helical" evidence="2">
    <location>
        <begin position="165"/>
        <end position="183"/>
    </location>
</feature>
<keyword evidence="2" id="KW-0472">Membrane</keyword>
<dbReference type="Proteomes" id="UP000044602">
    <property type="component" value="Unassembled WGS sequence"/>
</dbReference>
<proteinExistence type="predicted"/>
<evidence type="ECO:0000313" key="5">
    <source>
        <dbReference type="Proteomes" id="UP000044602"/>
    </source>
</evidence>
<feature type="transmembrane region" description="Helical" evidence="2">
    <location>
        <begin position="203"/>
        <end position="228"/>
    </location>
</feature>
<feature type="compositionally biased region" description="Acidic residues" evidence="1">
    <location>
        <begin position="68"/>
        <end position="83"/>
    </location>
</feature>
<sequence length="235" mass="26067">MGKMARQRREKAAGTIKLAHPDRSDPTEETLLQMAHERGLFQQADADPRNKTAPKSTKSTKSTPPAESDSEDEAADADADDTGELSPQAERIMDSLLWTVSLAMLHFTLDVVVQHQYGIDIDWHAIILRALQAFAALLVLFYVLHAHPSKPAFVPRLPLRYQDPLRQLIFFTMSVTAGCYLIYITNTFGYLAVMKKAPTLGCLWVWAVIELPLGPAAASLVICAAFLWQGGYDIK</sequence>
<reference evidence="4 5" key="1">
    <citation type="submission" date="2015-05" db="EMBL/GenBank/DDBJ databases">
        <authorList>
            <person name="Wang D.B."/>
            <person name="Wang M."/>
        </authorList>
    </citation>
    <scope>NUCLEOTIDE SEQUENCE [LARGE SCALE GENOMIC DNA]</scope>
    <source>
        <strain evidence="4">VL1</strain>
    </source>
</reference>
<keyword evidence="5" id="KW-1185">Reference proteome</keyword>
<protein>
    <recommendedName>
        <fullName evidence="3">DUF7719 domain-containing protein</fullName>
    </recommendedName>
</protein>
<feature type="transmembrane region" description="Helical" evidence="2">
    <location>
        <begin position="123"/>
        <end position="144"/>
    </location>
</feature>
<keyword evidence="2" id="KW-0812">Transmembrane</keyword>
<evidence type="ECO:0000313" key="4">
    <source>
        <dbReference type="EMBL" id="CRK15571.1"/>
    </source>
</evidence>
<keyword evidence="2" id="KW-1133">Transmembrane helix</keyword>
<dbReference type="Pfam" id="PF24841">
    <property type="entry name" value="DUF7719"/>
    <property type="match status" value="1"/>
</dbReference>
<dbReference type="AlphaFoldDB" id="A0A0G4L0T4"/>
<dbReference type="STRING" id="100787.A0A0G4L0T4"/>
<gene>
    <name evidence="4" type="ORF">BN1708_002784</name>
</gene>
<evidence type="ECO:0000256" key="2">
    <source>
        <dbReference type="SAM" id="Phobius"/>
    </source>
</evidence>
<evidence type="ECO:0000259" key="3">
    <source>
        <dbReference type="Pfam" id="PF24841"/>
    </source>
</evidence>
<evidence type="ECO:0000256" key="1">
    <source>
        <dbReference type="SAM" id="MobiDB-lite"/>
    </source>
</evidence>
<dbReference type="PANTHER" id="PTHR37846">
    <property type="entry name" value="YALI0B21296P"/>
    <property type="match status" value="1"/>
</dbReference>
<feature type="domain" description="DUF7719" evidence="3">
    <location>
        <begin position="166"/>
        <end position="234"/>
    </location>
</feature>
<name>A0A0G4L0T4_VERLO</name>
<dbReference type="PANTHER" id="PTHR37846:SF1">
    <property type="entry name" value="DEACETYLASE-LIKE PROTEIN"/>
    <property type="match status" value="1"/>
</dbReference>
<dbReference type="EMBL" id="CVQH01006668">
    <property type="protein sequence ID" value="CRK15571.1"/>
    <property type="molecule type" value="Genomic_DNA"/>
</dbReference>